<comment type="caution">
    <text evidence="1">The sequence shown here is derived from an EMBL/GenBank/DDBJ whole genome shotgun (WGS) entry which is preliminary data.</text>
</comment>
<protein>
    <submittedName>
        <fullName evidence="1">Uncharacterized protein</fullName>
    </submittedName>
</protein>
<proteinExistence type="predicted"/>
<accession>A0AAE3SHG3</accession>
<gene>
    <name evidence="1" type="ORF">OM075_17025</name>
</gene>
<name>A0AAE3SHG3_9BACT</name>
<organism evidence="1 2">
    <name type="scientific">Plebeiibacterium sediminum</name>
    <dbReference type="NCBI Taxonomy" id="2992112"/>
    <lineage>
        <taxon>Bacteria</taxon>
        <taxon>Pseudomonadati</taxon>
        <taxon>Bacteroidota</taxon>
        <taxon>Bacteroidia</taxon>
        <taxon>Marinilabiliales</taxon>
        <taxon>Marinilabiliaceae</taxon>
        <taxon>Plebeiibacterium</taxon>
    </lineage>
</organism>
<reference evidence="1" key="1">
    <citation type="submission" date="2022-10" db="EMBL/GenBank/DDBJ databases">
        <authorList>
            <person name="Yu W.X."/>
        </authorList>
    </citation>
    <scope>NUCLEOTIDE SEQUENCE</scope>
    <source>
        <strain evidence="1">AAT</strain>
    </source>
</reference>
<evidence type="ECO:0000313" key="2">
    <source>
        <dbReference type="Proteomes" id="UP001209229"/>
    </source>
</evidence>
<evidence type="ECO:0000313" key="1">
    <source>
        <dbReference type="EMBL" id="MCW3788178.1"/>
    </source>
</evidence>
<dbReference type="AlphaFoldDB" id="A0AAE3SHG3"/>
<dbReference type="EMBL" id="JAPDPJ010000046">
    <property type="protein sequence ID" value="MCW3788178.1"/>
    <property type="molecule type" value="Genomic_DNA"/>
</dbReference>
<dbReference type="RefSeq" id="WP_301191739.1">
    <property type="nucleotide sequence ID" value="NZ_JAPDPJ010000046.1"/>
</dbReference>
<keyword evidence="2" id="KW-1185">Reference proteome</keyword>
<dbReference type="Proteomes" id="UP001209229">
    <property type="component" value="Unassembled WGS sequence"/>
</dbReference>
<sequence>MARQKGVIKLEGRIGDLSFYKSGGDYLARSKGGVDGDRIKNDPAFARTRENGEEFGRAGKASKLLRNALKVPISKSADNRVASRLTTNLLKVIKADTTNKRGERTVLAGDLSLLQGFEFNRNNGLDDMVKVAHTVGFDRATGQATVVVDFANPSLELVKVEGGDVVRFTVGVAAVDFENNEYEVDVVQSDAVATGSTDPVEVNITSSVSAGSTLPVFVVLGAEYYQEVNGEYYLINSQESRALAMIAIDTP</sequence>